<name>A0A4R3M5J9_9BURK</name>
<dbReference type="PANTHER" id="PTHR30319">
    <property type="entry name" value="PHENYLACETIC ACID REGULATOR-RELATED TRANSCRIPTIONAL REPRESSOR"/>
    <property type="match status" value="1"/>
</dbReference>
<dbReference type="AlphaFoldDB" id="A0A4R3M5J9"/>
<dbReference type="InterPro" id="IPR012906">
    <property type="entry name" value="PaaX-like_N"/>
</dbReference>
<reference evidence="4 5" key="1">
    <citation type="submission" date="2019-03" db="EMBL/GenBank/DDBJ databases">
        <title>Genomic Encyclopedia of Type Strains, Phase IV (KMG-IV): sequencing the most valuable type-strain genomes for metagenomic binning, comparative biology and taxonomic classification.</title>
        <authorList>
            <person name="Goeker M."/>
        </authorList>
    </citation>
    <scope>NUCLEOTIDE SEQUENCE [LARGE SCALE GENOMIC DNA]</scope>
    <source>
        <strain evidence="4 5">DSM 24591</strain>
    </source>
</reference>
<dbReference type="Gene3D" id="3.30.70.2650">
    <property type="match status" value="1"/>
</dbReference>
<dbReference type="InterPro" id="IPR013225">
    <property type="entry name" value="PaaX_C"/>
</dbReference>
<dbReference type="PANTHER" id="PTHR30319:SF1">
    <property type="entry name" value="TRANSCRIPTIONAL REPRESSOR PAAX"/>
    <property type="match status" value="1"/>
</dbReference>
<evidence type="ECO:0000313" key="4">
    <source>
        <dbReference type="EMBL" id="TCT08641.1"/>
    </source>
</evidence>
<keyword evidence="5" id="KW-1185">Reference proteome</keyword>
<dbReference type="InterPro" id="IPR011965">
    <property type="entry name" value="PaaX_trns_reg"/>
</dbReference>
<dbReference type="NCBIfam" id="TIGR02277">
    <property type="entry name" value="PaaX_trns_reg"/>
    <property type="match status" value="1"/>
</dbReference>
<evidence type="ECO:0000259" key="1">
    <source>
        <dbReference type="Pfam" id="PF07848"/>
    </source>
</evidence>
<dbReference type="Pfam" id="PF08223">
    <property type="entry name" value="PaaX_C"/>
    <property type="match status" value="1"/>
</dbReference>
<dbReference type="InterPro" id="IPR036388">
    <property type="entry name" value="WH-like_DNA-bd_sf"/>
</dbReference>
<dbReference type="Pfam" id="PF20803">
    <property type="entry name" value="PaaX_M"/>
    <property type="match status" value="1"/>
</dbReference>
<dbReference type="Gene3D" id="1.20.58.1460">
    <property type="match status" value="1"/>
</dbReference>
<organism evidence="4 5">
    <name type="scientific">Paralcaligenes ureilyticus</name>
    <dbReference type="NCBI Taxonomy" id="627131"/>
    <lineage>
        <taxon>Bacteria</taxon>
        <taxon>Pseudomonadati</taxon>
        <taxon>Pseudomonadota</taxon>
        <taxon>Betaproteobacteria</taxon>
        <taxon>Burkholderiales</taxon>
        <taxon>Alcaligenaceae</taxon>
        <taxon>Paralcaligenes</taxon>
    </lineage>
</organism>
<protein>
    <submittedName>
        <fullName evidence="4">PaaX family transcriptional regulator</fullName>
    </submittedName>
</protein>
<accession>A0A4R3M5J9</accession>
<sequence length="369" mass="41611">MGAIKPLTVKANYRKHRTQTRPAWKSGDSGLTISSDAVPQNLLAIHPENQNRTTAITLMTTSPAPQYWTEQLIALSPPRAKSLVMTLFGDVIRPHGGALWLGSLIRLLAPFGVNDRLVRTSVFRLAEEGWLSAQREGRRSLYALSSTAARRFELAYRRIYEPASLEWDGIWTLVFAAADALNAKQRADLRRELLWEGFGSVAPMVFIHPRANHDTLDDILTRARIKSKVFVCSATQTEALEGRPLGDLIGQCWQLGAVADDYEAFTARFAPAQALLEQKKAIDPEQAFIIRTLLIHEYRRLHLHDPLLPLELLPANWAGTRAYELCRAIYSLSVERAERYILDTLRREDDHAPEAAPYFYQRFGGLLTP</sequence>
<gene>
    <name evidence="4" type="ORF">EDC26_105193</name>
</gene>
<dbReference type="Proteomes" id="UP000295525">
    <property type="component" value="Unassembled WGS sequence"/>
</dbReference>
<proteinExistence type="predicted"/>
<evidence type="ECO:0000259" key="2">
    <source>
        <dbReference type="Pfam" id="PF08223"/>
    </source>
</evidence>
<dbReference type="InterPro" id="IPR048846">
    <property type="entry name" value="PaaX-like_central"/>
</dbReference>
<evidence type="ECO:0000259" key="3">
    <source>
        <dbReference type="Pfam" id="PF20803"/>
    </source>
</evidence>
<comment type="caution">
    <text evidence="4">The sequence shown here is derived from an EMBL/GenBank/DDBJ whole genome shotgun (WGS) entry which is preliminary data.</text>
</comment>
<feature type="domain" description="Transcriptional repressor PaaX-like C-terminal" evidence="2">
    <location>
        <begin position="253"/>
        <end position="341"/>
    </location>
</feature>
<dbReference type="EMBL" id="SMAJ01000005">
    <property type="protein sequence ID" value="TCT08641.1"/>
    <property type="molecule type" value="Genomic_DNA"/>
</dbReference>
<feature type="domain" description="Transcriptional repressor PaaX-like N-terminal" evidence="1">
    <location>
        <begin position="79"/>
        <end position="147"/>
    </location>
</feature>
<dbReference type="Pfam" id="PF07848">
    <property type="entry name" value="PaaX"/>
    <property type="match status" value="1"/>
</dbReference>
<dbReference type="Gene3D" id="1.10.10.10">
    <property type="entry name" value="Winged helix-like DNA-binding domain superfamily/Winged helix DNA-binding domain"/>
    <property type="match status" value="1"/>
</dbReference>
<evidence type="ECO:0000313" key="5">
    <source>
        <dbReference type="Proteomes" id="UP000295525"/>
    </source>
</evidence>
<feature type="domain" description="Transcriptional repressor PaaX-like central Cas2-like" evidence="3">
    <location>
        <begin position="166"/>
        <end position="238"/>
    </location>
</feature>
<dbReference type="GO" id="GO:0006351">
    <property type="term" value="P:DNA-templated transcription"/>
    <property type="evidence" value="ECO:0007669"/>
    <property type="project" value="InterPro"/>
</dbReference>